<keyword evidence="4" id="KW-0067">ATP-binding</keyword>
<organism evidence="4 5">
    <name type="scientific">Caldanaerobacter subterraneus</name>
    <dbReference type="NCBI Taxonomy" id="911092"/>
    <lineage>
        <taxon>Bacteria</taxon>
        <taxon>Bacillati</taxon>
        <taxon>Bacillota</taxon>
        <taxon>Clostridia</taxon>
        <taxon>Thermoanaerobacterales</taxon>
        <taxon>Thermoanaerobacteraceae</taxon>
        <taxon>Caldanaerobacter</taxon>
    </lineage>
</organism>
<keyword evidence="4" id="KW-0547">Nucleotide-binding</keyword>
<dbReference type="EMBL" id="JABEQB010000008">
    <property type="protein sequence ID" value="NNG66448.1"/>
    <property type="molecule type" value="Genomic_DNA"/>
</dbReference>
<proteinExistence type="predicted"/>
<dbReference type="Gene3D" id="3.40.50.300">
    <property type="entry name" value="P-loop containing nucleotide triphosphate hydrolases"/>
    <property type="match status" value="1"/>
</dbReference>
<comment type="caution">
    <text evidence="4">The sequence shown here is derived from an EMBL/GenBank/DDBJ whole genome shotgun (WGS) entry which is preliminary data.</text>
</comment>
<dbReference type="InterPro" id="IPR000330">
    <property type="entry name" value="SNF2_N"/>
</dbReference>
<feature type="domain" description="Helicase C-terminal" evidence="3">
    <location>
        <begin position="416"/>
        <end position="577"/>
    </location>
</feature>
<evidence type="ECO:0000313" key="4">
    <source>
        <dbReference type="EMBL" id="NNG66448.1"/>
    </source>
</evidence>
<keyword evidence="4" id="KW-0347">Helicase</keyword>
<dbReference type="Proteomes" id="UP000529861">
    <property type="component" value="Unassembled WGS sequence"/>
</dbReference>
<dbReference type="PANTHER" id="PTHR45766:SF6">
    <property type="entry name" value="SWI_SNF-RELATED MATRIX-ASSOCIATED ACTIN-DEPENDENT REGULATOR OF CHROMATIN SUBFAMILY A-LIKE PROTEIN 1"/>
    <property type="match status" value="1"/>
</dbReference>
<feature type="domain" description="Helicase ATP-binding" evidence="2">
    <location>
        <begin position="99"/>
        <end position="292"/>
    </location>
</feature>
<dbReference type="SUPFAM" id="SSF52540">
    <property type="entry name" value="P-loop containing nucleoside triphosphate hydrolases"/>
    <property type="match status" value="2"/>
</dbReference>
<dbReference type="PROSITE" id="PS51192">
    <property type="entry name" value="HELICASE_ATP_BIND_1"/>
    <property type="match status" value="1"/>
</dbReference>
<evidence type="ECO:0000256" key="1">
    <source>
        <dbReference type="ARBA" id="ARBA00022801"/>
    </source>
</evidence>
<keyword evidence="1" id="KW-0378">Hydrolase</keyword>
<dbReference type="Pfam" id="PF00176">
    <property type="entry name" value="SNF2-rel_dom"/>
    <property type="match status" value="2"/>
</dbReference>
<protein>
    <submittedName>
        <fullName evidence="4">DEAD/DEAH box helicase</fullName>
    </submittedName>
</protein>
<dbReference type="InterPro" id="IPR027417">
    <property type="entry name" value="P-loop_NTPase"/>
</dbReference>
<dbReference type="Gene3D" id="3.40.50.10810">
    <property type="entry name" value="Tandem AAA-ATPase domain"/>
    <property type="match status" value="1"/>
</dbReference>
<name>A0A7Y2L607_9THEO</name>
<dbReference type="GO" id="GO:0031297">
    <property type="term" value="P:replication fork processing"/>
    <property type="evidence" value="ECO:0007669"/>
    <property type="project" value="TreeGrafter"/>
</dbReference>
<accession>A0A7Y2L607</accession>
<sequence length="605" mass="71302">MYNYVEVQDNKILVYPKREYELACKNIPSYKINREKRCYEYPLEAALDIGKELEHFKWDDSFIDLFLKEKEKYNKVIELKNNMDKLSDPYLMKHQVLVREIARIYDKYAFFLDTGTGKTIAALSIIKDNPHIKWLIIAPKSIIKTAWLNDLENYYPEFKLLPVLSKKDMTKAKLREFSKKWNIKIEELFEKADGYITNPENFKNNVELFKNCEGLIFDESSLLKDPKSEITRKTLAFGKGYVEKTIKGDGKKTKKELVKISNGLKKIYILSGTPAPNNYMEFWAQMTLIDESLFGSSFYAFRNRYFYSYGYKNYQWDYKRGAKQAIMERVERKALFITKEECLDLPEKTYIIREVTMPAKAMEYYRRMEEEKFVELGDGTSIKAPNVLSSLMKLRQITSGFIIDNENELNMIHKAKLEELMNVLEEIENKQVIIWIQFKNEVETIKMALEAKGKTVVTAYSETKDVNESIEKFKSGEAQYIIAHPKTLKFGVTFTNCTYAVYYSLSYSLEEYQQSHDRIYRKGQTKPCTFIFLLVPDTIDYVCYSVVHEKKDITREIIRYSKQIGKERAKSGKKHIIIKEPVKGNSLLEEYYNEIMSTNIDRRYF</sequence>
<dbReference type="InterPro" id="IPR001650">
    <property type="entry name" value="Helicase_C-like"/>
</dbReference>
<dbReference type="AlphaFoldDB" id="A0A7Y2L607"/>
<dbReference type="Pfam" id="PF00271">
    <property type="entry name" value="Helicase_C"/>
    <property type="match status" value="1"/>
</dbReference>
<dbReference type="RefSeq" id="WP_170270639.1">
    <property type="nucleotide sequence ID" value="NZ_JABEQB010000008.1"/>
</dbReference>
<dbReference type="SMART" id="SM00490">
    <property type="entry name" value="HELICc"/>
    <property type="match status" value="1"/>
</dbReference>
<gene>
    <name evidence="4" type="ORF">HKI81_04235</name>
</gene>
<dbReference type="GO" id="GO:0016787">
    <property type="term" value="F:hydrolase activity"/>
    <property type="evidence" value="ECO:0007669"/>
    <property type="project" value="UniProtKB-KW"/>
</dbReference>
<dbReference type="GO" id="GO:0004386">
    <property type="term" value="F:helicase activity"/>
    <property type="evidence" value="ECO:0007669"/>
    <property type="project" value="UniProtKB-KW"/>
</dbReference>
<dbReference type="PROSITE" id="PS51194">
    <property type="entry name" value="HELICASE_CTER"/>
    <property type="match status" value="1"/>
</dbReference>
<dbReference type="InterPro" id="IPR014001">
    <property type="entry name" value="Helicase_ATP-bd"/>
</dbReference>
<evidence type="ECO:0000313" key="5">
    <source>
        <dbReference type="Proteomes" id="UP000529861"/>
    </source>
</evidence>
<dbReference type="GO" id="GO:0006281">
    <property type="term" value="P:DNA repair"/>
    <property type="evidence" value="ECO:0007669"/>
    <property type="project" value="TreeGrafter"/>
</dbReference>
<evidence type="ECO:0000259" key="2">
    <source>
        <dbReference type="PROSITE" id="PS51192"/>
    </source>
</evidence>
<reference evidence="4 5" key="1">
    <citation type="submission" date="2020-04" db="EMBL/GenBank/DDBJ databases">
        <title>Draft genome sequence of Caldanaerobacter sunterraneus. strain 1523vc isolated from Griffin hot spring, Kamchatka, Russia.</title>
        <authorList>
            <person name="Toshchakov S.V."/>
            <person name="Podosokorskaya O.A."/>
            <person name="Kublanov I.V."/>
            <person name="Korzhenkov A."/>
            <person name="Patrushev M.V."/>
        </authorList>
    </citation>
    <scope>NUCLEOTIDE SEQUENCE [LARGE SCALE GENOMIC DNA]</scope>
    <source>
        <strain evidence="4 5">1523vc</strain>
    </source>
</reference>
<evidence type="ECO:0000259" key="3">
    <source>
        <dbReference type="PROSITE" id="PS51194"/>
    </source>
</evidence>
<dbReference type="GO" id="GO:0005524">
    <property type="term" value="F:ATP binding"/>
    <property type="evidence" value="ECO:0007669"/>
    <property type="project" value="InterPro"/>
</dbReference>
<dbReference type="PANTHER" id="PTHR45766">
    <property type="entry name" value="DNA ANNEALING HELICASE AND ENDONUCLEASE ZRANB3 FAMILY MEMBER"/>
    <property type="match status" value="1"/>
</dbReference>
<dbReference type="InterPro" id="IPR038718">
    <property type="entry name" value="SNF2-like_sf"/>
</dbReference>